<evidence type="ECO:0000313" key="1">
    <source>
        <dbReference type="EMBL" id="UNY97371.1"/>
    </source>
</evidence>
<dbReference type="RefSeq" id="WP_242935784.1">
    <property type="nucleotide sequence ID" value="NZ_CP094326.1"/>
</dbReference>
<organism evidence="1 2">
    <name type="scientific">Zhouia spongiae</name>
    <dbReference type="NCBI Taxonomy" id="2202721"/>
    <lineage>
        <taxon>Bacteria</taxon>
        <taxon>Pseudomonadati</taxon>
        <taxon>Bacteroidota</taxon>
        <taxon>Flavobacteriia</taxon>
        <taxon>Flavobacteriales</taxon>
        <taxon>Flavobacteriaceae</taxon>
        <taxon>Zhouia</taxon>
    </lineage>
</organism>
<keyword evidence="2" id="KW-1185">Reference proteome</keyword>
<proteinExistence type="predicted"/>
<accession>A0ABY3YIM1</accession>
<sequence length="134" mass="15755">MSGYNSKSITQQEIYKKALNIFGLSRAIANYIGNDKSILHLHHSSKKTDNYSASLVMESMSLSQKIVRSYTSEGHQNKRKHLRSLEKAVHKLNAYCEYLEYNYTQSKDYIGILRKELRLFSKEKFKWEKELLNQ</sequence>
<dbReference type="Proteomes" id="UP000829476">
    <property type="component" value="Chromosome"/>
</dbReference>
<gene>
    <name evidence="1" type="ORF">MQE36_09715</name>
</gene>
<protein>
    <recommendedName>
        <fullName evidence="3">Four helix bundle protein</fullName>
    </recommendedName>
</protein>
<name>A0ABY3YIM1_9FLAO</name>
<reference evidence="1 2" key="1">
    <citation type="journal article" date="2018" name="Int. J. Syst. Evol. Microbiol.">
        <title>Zhouia spongiae sp. nov., isolated from a marine sponge.</title>
        <authorList>
            <person name="Zhuang L."/>
            <person name="Lin B."/>
            <person name="Qin F."/>
            <person name="Luo L."/>
        </authorList>
    </citation>
    <scope>NUCLEOTIDE SEQUENCE [LARGE SCALE GENOMIC DNA]</scope>
    <source>
        <strain evidence="1 2">HN-Y44</strain>
    </source>
</reference>
<evidence type="ECO:0000313" key="2">
    <source>
        <dbReference type="Proteomes" id="UP000829476"/>
    </source>
</evidence>
<dbReference type="EMBL" id="CP094326">
    <property type="protein sequence ID" value="UNY97371.1"/>
    <property type="molecule type" value="Genomic_DNA"/>
</dbReference>
<evidence type="ECO:0008006" key="3">
    <source>
        <dbReference type="Google" id="ProtNLM"/>
    </source>
</evidence>